<accession>A0A2I0WLA2</accession>
<evidence type="ECO:0000313" key="2">
    <source>
        <dbReference type="Proteomes" id="UP000233837"/>
    </source>
</evidence>
<keyword evidence="2" id="KW-1185">Reference proteome</keyword>
<reference evidence="1 2" key="2">
    <citation type="journal article" date="2017" name="Nature">
        <title>The Apostasia genome and the evolution of orchids.</title>
        <authorList>
            <person name="Zhang G.Q."/>
            <person name="Liu K.W."/>
            <person name="Li Z."/>
            <person name="Lohaus R."/>
            <person name="Hsiao Y.Y."/>
            <person name="Niu S.C."/>
            <person name="Wang J.Y."/>
            <person name="Lin Y.C."/>
            <person name="Xu Q."/>
            <person name="Chen L.J."/>
            <person name="Yoshida K."/>
            <person name="Fujiwara S."/>
            <person name="Wang Z.W."/>
            <person name="Zhang Y.Q."/>
            <person name="Mitsuda N."/>
            <person name="Wang M."/>
            <person name="Liu G.H."/>
            <person name="Pecoraro L."/>
            <person name="Huang H.X."/>
            <person name="Xiao X.J."/>
            <person name="Lin M."/>
            <person name="Wu X.Y."/>
            <person name="Wu W.L."/>
            <person name="Chen Y.Y."/>
            <person name="Chang S.B."/>
            <person name="Sakamoto S."/>
            <person name="Ohme-Takagi M."/>
            <person name="Yagi M."/>
            <person name="Zeng S.J."/>
            <person name="Shen C.Y."/>
            <person name="Yeh C.M."/>
            <person name="Luo Y.B."/>
            <person name="Tsai W.C."/>
            <person name="Van de Peer Y."/>
            <person name="Liu Z.J."/>
        </authorList>
    </citation>
    <scope>NUCLEOTIDE SEQUENCE [LARGE SCALE GENOMIC DNA]</scope>
    <source>
        <tissue evidence="1">The whole plant</tissue>
    </source>
</reference>
<sequence>MTGTIVASESVESWLDHYGVITEAVNFGLSPNAVHFFPPTVPSTSNVCVPGNIAGLLVEGHFVDPGLGLDVAVNQECISVANNFIEVPVSLVDSLNLGNTLGDSSGLDIRNHMNWLDSSDGDPDSEFSDGGGLAYTNICGGLDLEMISLLLMLEPLSMLALGAEFVAVVGAGVGDSFLILDCPLFFFWFDFSV</sequence>
<gene>
    <name evidence="1" type="ORF">MA16_Dca001042</name>
</gene>
<proteinExistence type="predicted"/>
<dbReference type="EMBL" id="KZ502537">
    <property type="protein sequence ID" value="PKU76439.1"/>
    <property type="molecule type" value="Genomic_DNA"/>
</dbReference>
<name>A0A2I0WLA2_9ASPA</name>
<evidence type="ECO:0000313" key="1">
    <source>
        <dbReference type="EMBL" id="PKU76439.1"/>
    </source>
</evidence>
<reference evidence="1 2" key="1">
    <citation type="journal article" date="2016" name="Sci. Rep.">
        <title>The Dendrobium catenatum Lindl. genome sequence provides insights into polysaccharide synthase, floral development and adaptive evolution.</title>
        <authorList>
            <person name="Zhang G.Q."/>
            <person name="Xu Q."/>
            <person name="Bian C."/>
            <person name="Tsai W.C."/>
            <person name="Yeh C.M."/>
            <person name="Liu K.W."/>
            <person name="Yoshida K."/>
            <person name="Zhang L.S."/>
            <person name="Chang S.B."/>
            <person name="Chen F."/>
            <person name="Shi Y."/>
            <person name="Su Y.Y."/>
            <person name="Zhang Y.Q."/>
            <person name="Chen L.J."/>
            <person name="Yin Y."/>
            <person name="Lin M."/>
            <person name="Huang H."/>
            <person name="Deng H."/>
            <person name="Wang Z.W."/>
            <person name="Zhu S.L."/>
            <person name="Zhao X."/>
            <person name="Deng C."/>
            <person name="Niu S.C."/>
            <person name="Huang J."/>
            <person name="Wang M."/>
            <person name="Liu G.H."/>
            <person name="Yang H.J."/>
            <person name="Xiao X.J."/>
            <person name="Hsiao Y.Y."/>
            <person name="Wu W.L."/>
            <person name="Chen Y.Y."/>
            <person name="Mitsuda N."/>
            <person name="Ohme-Takagi M."/>
            <person name="Luo Y.B."/>
            <person name="Van de Peer Y."/>
            <person name="Liu Z.J."/>
        </authorList>
    </citation>
    <scope>NUCLEOTIDE SEQUENCE [LARGE SCALE GENOMIC DNA]</scope>
    <source>
        <tissue evidence="1">The whole plant</tissue>
    </source>
</reference>
<dbReference type="AlphaFoldDB" id="A0A2I0WLA2"/>
<protein>
    <submittedName>
        <fullName evidence="1">Uncharacterized protein</fullName>
    </submittedName>
</protein>
<organism evidence="1 2">
    <name type="scientific">Dendrobium catenatum</name>
    <dbReference type="NCBI Taxonomy" id="906689"/>
    <lineage>
        <taxon>Eukaryota</taxon>
        <taxon>Viridiplantae</taxon>
        <taxon>Streptophyta</taxon>
        <taxon>Embryophyta</taxon>
        <taxon>Tracheophyta</taxon>
        <taxon>Spermatophyta</taxon>
        <taxon>Magnoliopsida</taxon>
        <taxon>Liliopsida</taxon>
        <taxon>Asparagales</taxon>
        <taxon>Orchidaceae</taxon>
        <taxon>Epidendroideae</taxon>
        <taxon>Malaxideae</taxon>
        <taxon>Dendrobiinae</taxon>
        <taxon>Dendrobium</taxon>
    </lineage>
</organism>
<dbReference type="Proteomes" id="UP000233837">
    <property type="component" value="Unassembled WGS sequence"/>
</dbReference>